<dbReference type="InterPro" id="IPR036047">
    <property type="entry name" value="F-box-like_dom_sf"/>
</dbReference>
<evidence type="ECO:0000313" key="3">
    <source>
        <dbReference type="EMBL" id="KAG0266142.1"/>
    </source>
</evidence>
<dbReference type="Pfam" id="PF12937">
    <property type="entry name" value="F-box-like"/>
    <property type="match status" value="1"/>
</dbReference>
<accession>A0A9P6QFQ5</accession>
<feature type="region of interest" description="Disordered" evidence="1">
    <location>
        <begin position="607"/>
        <end position="629"/>
    </location>
</feature>
<feature type="compositionally biased region" description="Acidic residues" evidence="1">
    <location>
        <begin position="210"/>
        <end position="222"/>
    </location>
</feature>
<gene>
    <name evidence="3" type="ORF">BG011_003129</name>
</gene>
<sequence length="725" mass="79987">MSTHFVTSLPPAPGLTLAPAPATAPLEHHVLHPQPYPRPNPNSNPNPNLDHDVQGACCLLQQPRRITPLDLPELLILISQYLSQREALVCILVCKAWRIAFEPVLWSHVETAYCIPIADMERHATEIRTLSLADLKMVHDNGGDTGTGLGDRVLRRCTRLEGLILWPDAFDDEEDEEDDDEDEDDGNDVEVDGNDGDNVDGMEFDKWESDESAEEEEEDEDVAVGGREMGNKEKEKVRRDSGVGEDTTRYATTSAEAGVQLLTIQETTAQFGARYAQPTPLSFGLDLKIPQQQQGQRLYSRPPSRLAKLLLRNKDLRRIEVYVGRKSPGGSFWRALAGPPPLPGCTLKSSSASTSASYSCPELQVLDWRVPRLGFPVQKFCEALQEGCWPKLIHLTLPESRLSDSELAEILTSIALPPASLVYPFSSPLSLSFSLPSSSSSSSPSSSCSGLVTFAVRRSDFGELSFKALRRHFPTLKYLDLCQCLGLSSWMAQEILGSCPMLESFEGYQIQARDIVQDFGLINSSHNSRNDNDTQQQQGWACGGLRYLDIYIAGFGSGTGFRADGLQMKLQWSVFAQLARLDKLVHLAVGDRRSSILGARGAAGLNEASSSSTLSSSPSSSSQQSHGSAIETGGLDMRLCSGLSQLSTLKQLRMLQFMGLNQQMAEKDVAWMAENLPELRVVQGRLHTDERRQEVLETQLQKSGQISAWTMYNQYPPCQSQPQQQ</sequence>
<dbReference type="Gene3D" id="3.80.10.10">
    <property type="entry name" value="Ribonuclease Inhibitor"/>
    <property type="match status" value="1"/>
</dbReference>
<keyword evidence="4" id="KW-1185">Reference proteome</keyword>
<evidence type="ECO:0000313" key="4">
    <source>
        <dbReference type="Proteomes" id="UP000726737"/>
    </source>
</evidence>
<dbReference type="OrthoDB" id="2449834at2759"/>
<dbReference type="Proteomes" id="UP000726737">
    <property type="component" value="Unassembled WGS sequence"/>
</dbReference>
<dbReference type="AlphaFoldDB" id="A0A9P6QFQ5"/>
<comment type="caution">
    <text evidence="3">The sequence shown here is derived from an EMBL/GenBank/DDBJ whole genome shotgun (WGS) entry which is preliminary data.</text>
</comment>
<organism evidence="3 4">
    <name type="scientific">Mortierella polycephala</name>
    <dbReference type="NCBI Taxonomy" id="41804"/>
    <lineage>
        <taxon>Eukaryota</taxon>
        <taxon>Fungi</taxon>
        <taxon>Fungi incertae sedis</taxon>
        <taxon>Mucoromycota</taxon>
        <taxon>Mortierellomycotina</taxon>
        <taxon>Mortierellomycetes</taxon>
        <taxon>Mortierellales</taxon>
        <taxon>Mortierellaceae</taxon>
        <taxon>Mortierella</taxon>
    </lineage>
</organism>
<reference evidence="3" key="1">
    <citation type="journal article" date="2020" name="Fungal Divers.">
        <title>Resolving the Mortierellaceae phylogeny through synthesis of multi-gene phylogenetics and phylogenomics.</title>
        <authorList>
            <person name="Vandepol N."/>
            <person name="Liber J."/>
            <person name="Desiro A."/>
            <person name="Na H."/>
            <person name="Kennedy M."/>
            <person name="Barry K."/>
            <person name="Grigoriev I.V."/>
            <person name="Miller A.N."/>
            <person name="O'Donnell K."/>
            <person name="Stajich J.E."/>
            <person name="Bonito G."/>
        </authorList>
    </citation>
    <scope>NUCLEOTIDE SEQUENCE</scope>
    <source>
        <strain evidence="3">KOD948</strain>
    </source>
</reference>
<name>A0A9P6QFQ5_9FUNG</name>
<dbReference type="SUPFAM" id="SSF81383">
    <property type="entry name" value="F-box domain"/>
    <property type="match status" value="1"/>
</dbReference>
<evidence type="ECO:0000256" key="1">
    <source>
        <dbReference type="SAM" id="MobiDB-lite"/>
    </source>
</evidence>
<dbReference type="EMBL" id="JAAAJA010000021">
    <property type="protein sequence ID" value="KAG0266142.1"/>
    <property type="molecule type" value="Genomic_DNA"/>
</dbReference>
<feature type="domain" description="F-box" evidence="2">
    <location>
        <begin position="72"/>
        <end position="109"/>
    </location>
</feature>
<feature type="region of interest" description="Disordered" evidence="1">
    <location>
        <begin position="168"/>
        <end position="251"/>
    </location>
</feature>
<feature type="compositionally biased region" description="Low complexity" evidence="1">
    <location>
        <begin position="609"/>
        <end position="628"/>
    </location>
</feature>
<proteinExistence type="predicted"/>
<feature type="compositionally biased region" description="Basic and acidic residues" evidence="1">
    <location>
        <begin position="229"/>
        <end position="248"/>
    </location>
</feature>
<dbReference type="InterPro" id="IPR001810">
    <property type="entry name" value="F-box_dom"/>
</dbReference>
<dbReference type="SUPFAM" id="SSF52047">
    <property type="entry name" value="RNI-like"/>
    <property type="match status" value="1"/>
</dbReference>
<dbReference type="InterPro" id="IPR032675">
    <property type="entry name" value="LRR_dom_sf"/>
</dbReference>
<protein>
    <recommendedName>
        <fullName evidence="2">F-box domain-containing protein</fullName>
    </recommendedName>
</protein>
<evidence type="ECO:0000259" key="2">
    <source>
        <dbReference type="Pfam" id="PF12937"/>
    </source>
</evidence>
<feature type="compositionally biased region" description="Acidic residues" evidence="1">
    <location>
        <begin position="169"/>
        <end position="202"/>
    </location>
</feature>